<dbReference type="HOGENOM" id="CLU_2405517_0_0_1"/>
<dbReference type="EMBL" id="KN837510">
    <property type="protein sequence ID" value="KIJ24260.1"/>
    <property type="molecule type" value="Genomic_DNA"/>
</dbReference>
<proteinExistence type="predicted"/>
<dbReference type="AlphaFoldDB" id="A0A0C9UGB4"/>
<name>A0A0C9UGB4_SPHS4</name>
<accession>A0A0C9UGB4</accession>
<feature type="non-terminal residue" evidence="1">
    <location>
        <position position="93"/>
    </location>
</feature>
<evidence type="ECO:0000313" key="1">
    <source>
        <dbReference type="EMBL" id="KIJ24260.1"/>
    </source>
</evidence>
<protein>
    <submittedName>
        <fullName evidence="1">Uncharacterized protein</fullName>
    </submittedName>
</protein>
<gene>
    <name evidence="1" type="ORF">M422DRAFT_39231</name>
</gene>
<reference evidence="1 2" key="1">
    <citation type="submission" date="2014-06" db="EMBL/GenBank/DDBJ databases">
        <title>Evolutionary Origins and Diversification of the Mycorrhizal Mutualists.</title>
        <authorList>
            <consortium name="DOE Joint Genome Institute"/>
            <consortium name="Mycorrhizal Genomics Consortium"/>
            <person name="Kohler A."/>
            <person name="Kuo A."/>
            <person name="Nagy L.G."/>
            <person name="Floudas D."/>
            <person name="Copeland A."/>
            <person name="Barry K.W."/>
            <person name="Cichocki N."/>
            <person name="Veneault-Fourrey C."/>
            <person name="LaButti K."/>
            <person name="Lindquist E.A."/>
            <person name="Lipzen A."/>
            <person name="Lundell T."/>
            <person name="Morin E."/>
            <person name="Murat C."/>
            <person name="Riley R."/>
            <person name="Ohm R."/>
            <person name="Sun H."/>
            <person name="Tunlid A."/>
            <person name="Henrissat B."/>
            <person name="Grigoriev I.V."/>
            <person name="Hibbett D.S."/>
            <person name="Martin F."/>
        </authorList>
    </citation>
    <scope>NUCLEOTIDE SEQUENCE [LARGE SCALE GENOMIC DNA]</scope>
    <source>
        <strain evidence="1 2">SS14</strain>
    </source>
</reference>
<evidence type="ECO:0000313" key="2">
    <source>
        <dbReference type="Proteomes" id="UP000054279"/>
    </source>
</evidence>
<organism evidence="1 2">
    <name type="scientific">Sphaerobolus stellatus (strain SS14)</name>
    <dbReference type="NCBI Taxonomy" id="990650"/>
    <lineage>
        <taxon>Eukaryota</taxon>
        <taxon>Fungi</taxon>
        <taxon>Dikarya</taxon>
        <taxon>Basidiomycota</taxon>
        <taxon>Agaricomycotina</taxon>
        <taxon>Agaricomycetes</taxon>
        <taxon>Phallomycetidae</taxon>
        <taxon>Geastrales</taxon>
        <taxon>Sphaerobolaceae</taxon>
        <taxon>Sphaerobolus</taxon>
    </lineage>
</organism>
<sequence>MDNLLGRYYRPLYLGGSCAFRGFCDRRVLKVLMIDARSDIYVADTSRFPLPRDYFSLGPNRLKRMHLFERYGVIGSLGLSILAGAECLNGLSI</sequence>
<keyword evidence="2" id="KW-1185">Reference proteome</keyword>
<dbReference type="Proteomes" id="UP000054279">
    <property type="component" value="Unassembled WGS sequence"/>
</dbReference>